<dbReference type="RefSeq" id="WP_261518926.1">
    <property type="nucleotide sequence ID" value="NZ_JAODNW010000002.1"/>
</dbReference>
<sequence length="351" mass="39096">MTIEAINAQLLRAIGVGVVLIDIESRRTFFENDTFAEWFGASEGGRPLADAFPDLDPAAMLKDLQSGKRHDIEATFRVRRRSMTVAVTFSLATETDRQIVVAVCQNITRIKELEAMIDSYSLMVERNTREIRREKERVEQLLLNIMPRSAYDEFKSLGIVSPRRYDPVTVLSLDFSDFSRTVLENDASVVVSELNDIYSAFDRIGEQFGCERIKTLGNAYIAVSGMGDTSANHASAAASAAVRFLRYLRRRNETHPIRWKCRVALSTGMVVGSVVGVRKYIYDVFGPAVDEAERLMSFARPETIVANEPFAEAFGERQGLRRIGVMDVGGGRSMAVFEVSEPEAVAAEADL</sequence>
<dbReference type="InterPro" id="IPR029787">
    <property type="entry name" value="Nucleotide_cyclase"/>
</dbReference>
<proteinExistence type="predicted"/>
<dbReference type="SMART" id="SM00044">
    <property type="entry name" value="CYCc"/>
    <property type="match status" value="1"/>
</dbReference>
<comment type="caution">
    <text evidence="3">The sequence shown here is derived from an EMBL/GenBank/DDBJ whole genome shotgun (WGS) entry which is preliminary data.</text>
</comment>
<evidence type="ECO:0000313" key="3">
    <source>
        <dbReference type="EMBL" id="MFC0206897.1"/>
    </source>
</evidence>
<dbReference type="Gene3D" id="3.30.70.1230">
    <property type="entry name" value="Nucleotide cyclase"/>
    <property type="match status" value="1"/>
</dbReference>
<evidence type="ECO:0000259" key="2">
    <source>
        <dbReference type="PROSITE" id="PS50125"/>
    </source>
</evidence>
<dbReference type="Proteomes" id="UP001589755">
    <property type="component" value="Unassembled WGS sequence"/>
</dbReference>
<dbReference type="SUPFAM" id="SSF55785">
    <property type="entry name" value="PYP-like sensor domain (PAS domain)"/>
    <property type="match status" value="1"/>
</dbReference>
<feature type="coiled-coil region" evidence="1">
    <location>
        <begin position="110"/>
        <end position="144"/>
    </location>
</feature>
<dbReference type="PROSITE" id="PS50125">
    <property type="entry name" value="GUANYLATE_CYCLASE_2"/>
    <property type="match status" value="1"/>
</dbReference>
<dbReference type="CDD" id="cd07302">
    <property type="entry name" value="CHD"/>
    <property type="match status" value="1"/>
</dbReference>
<feature type="domain" description="Guanylate cyclase" evidence="2">
    <location>
        <begin position="169"/>
        <end position="296"/>
    </location>
</feature>
<dbReference type="InterPro" id="IPR035965">
    <property type="entry name" value="PAS-like_dom_sf"/>
</dbReference>
<dbReference type="EMBL" id="JBHLXD010000001">
    <property type="protein sequence ID" value="MFC0206897.1"/>
    <property type="molecule type" value="Genomic_DNA"/>
</dbReference>
<dbReference type="SUPFAM" id="SSF55073">
    <property type="entry name" value="Nucleotide cyclase"/>
    <property type="match status" value="1"/>
</dbReference>
<keyword evidence="1" id="KW-0175">Coiled coil</keyword>
<organism evidence="3 4">
    <name type="scientific">Chelativorans intermedius</name>
    <dbReference type="NCBI Taxonomy" id="515947"/>
    <lineage>
        <taxon>Bacteria</taxon>
        <taxon>Pseudomonadati</taxon>
        <taxon>Pseudomonadota</taxon>
        <taxon>Alphaproteobacteria</taxon>
        <taxon>Hyphomicrobiales</taxon>
        <taxon>Phyllobacteriaceae</taxon>
        <taxon>Chelativorans</taxon>
    </lineage>
</organism>
<gene>
    <name evidence="3" type="ORF">ACFFJ2_00605</name>
</gene>
<dbReference type="Pfam" id="PF00211">
    <property type="entry name" value="Guanylate_cyc"/>
    <property type="match status" value="1"/>
</dbReference>
<evidence type="ECO:0000256" key="1">
    <source>
        <dbReference type="SAM" id="Coils"/>
    </source>
</evidence>
<dbReference type="Gene3D" id="3.30.450.20">
    <property type="entry name" value="PAS domain"/>
    <property type="match status" value="1"/>
</dbReference>
<dbReference type="PANTHER" id="PTHR45655">
    <property type="entry name" value="GUANYLATE CYCLASE SOLUBLE SUBUNIT BETA-2"/>
    <property type="match status" value="1"/>
</dbReference>
<protein>
    <submittedName>
        <fullName evidence="3">Adenylate/guanylate cyclase domain-containing protein</fullName>
    </submittedName>
</protein>
<evidence type="ECO:0000313" key="4">
    <source>
        <dbReference type="Proteomes" id="UP001589755"/>
    </source>
</evidence>
<accession>A0ABV6D2P4</accession>
<dbReference type="PANTHER" id="PTHR45655:SF8">
    <property type="entry name" value="SOLUBLE GUANYLATE CYCLASE GCY-33"/>
    <property type="match status" value="1"/>
</dbReference>
<keyword evidence="4" id="KW-1185">Reference proteome</keyword>
<reference evidence="3 4" key="1">
    <citation type="submission" date="2024-09" db="EMBL/GenBank/DDBJ databases">
        <authorList>
            <person name="Sun Q."/>
            <person name="Mori K."/>
        </authorList>
    </citation>
    <scope>NUCLEOTIDE SEQUENCE [LARGE SCALE GENOMIC DNA]</scope>
    <source>
        <strain evidence="3 4">CCM 8543</strain>
    </source>
</reference>
<name>A0ABV6D2P4_9HYPH</name>
<dbReference type="InterPro" id="IPR001054">
    <property type="entry name" value="A/G_cyclase"/>
</dbReference>